<dbReference type="EMBL" id="BOPF01000016">
    <property type="protein sequence ID" value="GIJ47673.1"/>
    <property type="molecule type" value="Genomic_DNA"/>
</dbReference>
<accession>A0A8J3YP37</accession>
<organism evidence="1 2">
    <name type="scientific">Virgisporangium aliadipatigenens</name>
    <dbReference type="NCBI Taxonomy" id="741659"/>
    <lineage>
        <taxon>Bacteria</taxon>
        <taxon>Bacillati</taxon>
        <taxon>Actinomycetota</taxon>
        <taxon>Actinomycetes</taxon>
        <taxon>Micromonosporales</taxon>
        <taxon>Micromonosporaceae</taxon>
        <taxon>Virgisporangium</taxon>
    </lineage>
</organism>
<protein>
    <recommendedName>
        <fullName evidence="3">Spherulation-specific family 4 protein</fullName>
    </recommendedName>
</protein>
<name>A0A8J3YP37_9ACTN</name>
<dbReference type="AlphaFoldDB" id="A0A8J3YP37"/>
<evidence type="ECO:0008006" key="3">
    <source>
        <dbReference type="Google" id="ProtNLM"/>
    </source>
</evidence>
<sequence length="210" mass="22166">MTVLLPLYVYPADDPGAWTGAARYGPAVTAVVNVHNGPGDGYDPEYGRATLALANAGAGRLGYVDLGYARRSLEKVHADIAGWRRYPVDGVFFDQVPADAAALAWVGRALAPAGGRVVLNPGVRPAPGYAALADLVCTFEGPWPVYRTEPAEPDWPNAAHLVYAVPPEEIAAAGRILHRRVAHGLVTDLDMPNPYAGLPAPMRGTAPAPR</sequence>
<proteinExistence type="predicted"/>
<dbReference type="InterPro" id="IPR021986">
    <property type="entry name" value="Spherulin4"/>
</dbReference>
<dbReference type="PANTHER" id="PTHR35040">
    <property type="match status" value="1"/>
</dbReference>
<gene>
    <name evidence="1" type="ORF">Val02_45590</name>
</gene>
<evidence type="ECO:0000313" key="1">
    <source>
        <dbReference type="EMBL" id="GIJ47673.1"/>
    </source>
</evidence>
<comment type="caution">
    <text evidence="1">The sequence shown here is derived from an EMBL/GenBank/DDBJ whole genome shotgun (WGS) entry which is preliminary data.</text>
</comment>
<dbReference type="RefSeq" id="WP_203901186.1">
    <property type="nucleotide sequence ID" value="NZ_BOPF01000016.1"/>
</dbReference>
<reference evidence="1" key="1">
    <citation type="submission" date="2021-01" db="EMBL/GenBank/DDBJ databases">
        <title>Whole genome shotgun sequence of Virgisporangium aliadipatigenens NBRC 105644.</title>
        <authorList>
            <person name="Komaki H."/>
            <person name="Tamura T."/>
        </authorList>
    </citation>
    <scope>NUCLEOTIDE SEQUENCE</scope>
    <source>
        <strain evidence="1">NBRC 105644</strain>
    </source>
</reference>
<keyword evidence="2" id="KW-1185">Reference proteome</keyword>
<evidence type="ECO:0000313" key="2">
    <source>
        <dbReference type="Proteomes" id="UP000619260"/>
    </source>
</evidence>
<dbReference type="Pfam" id="PF12138">
    <property type="entry name" value="Spherulin4"/>
    <property type="match status" value="1"/>
</dbReference>
<dbReference type="Proteomes" id="UP000619260">
    <property type="component" value="Unassembled WGS sequence"/>
</dbReference>
<dbReference type="PANTHER" id="PTHR35040:SF9">
    <property type="entry name" value="4-LIKE CELL SURFACE PROTEIN, PUTATIVE (AFU_ORTHOLOGUE AFUA_4G14080)-RELATED"/>
    <property type="match status" value="1"/>
</dbReference>